<dbReference type="PANTHER" id="PTHR47074:SF48">
    <property type="entry name" value="POLYNUCLEOTIDYL TRANSFERASE, RIBONUCLEASE H-LIKE SUPERFAMILY PROTEIN"/>
    <property type="match status" value="1"/>
</dbReference>
<dbReference type="EMBL" id="ASHM01076132">
    <property type="protein sequence ID" value="PNX57208.1"/>
    <property type="molecule type" value="Genomic_DNA"/>
</dbReference>
<dbReference type="Proteomes" id="UP000236291">
    <property type="component" value="Unassembled WGS sequence"/>
</dbReference>
<comment type="caution">
    <text evidence="3">The sequence shown here is derived from an EMBL/GenBank/DDBJ whole genome shotgun (WGS) entry which is preliminary data.</text>
</comment>
<name>A0A2K3JT71_TRIPR</name>
<dbReference type="Pfam" id="PF13456">
    <property type="entry name" value="RVT_3"/>
    <property type="match status" value="1"/>
</dbReference>
<gene>
    <name evidence="3" type="ORF">L195_g050285</name>
</gene>
<dbReference type="Pfam" id="PF13966">
    <property type="entry name" value="zf-RVT"/>
    <property type="match status" value="1"/>
</dbReference>
<dbReference type="InterPro" id="IPR052929">
    <property type="entry name" value="RNase_H-like_EbsB-rel"/>
</dbReference>
<dbReference type="InterPro" id="IPR044730">
    <property type="entry name" value="RNase_H-like_dom_plant"/>
</dbReference>
<sequence>SSLSVTGNWHKLWDMQIPPKLKHFCWRLFRGCIPTRFNLHNGEVACETVCALYNETIEDELHLFIDCLHAIWLNKQANSVTTCYLVQTTLAASFMPDYETTWKKPGVTWLKCNVDGALLASEGKCGIGICFRDRSGSLVRAHTMVFPVDVTAAECEATALKYAITFAMTNGFKRVKFESDCQHVVNALINDRMYENELGTLLATCRSILSSNISYNIAFIRRQANRVAHNLARASLSQSSPIVHYYYPPNCIPSIVIEEII</sequence>
<dbReference type="CDD" id="cd06222">
    <property type="entry name" value="RNase_H_like"/>
    <property type="match status" value="1"/>
</dbReference>
<dbReference type="SUPFAM" id="SSF53098">
    <property type="entry name" value="Ribonuclease H-like"/>
    <property type="match status" value="1"/>
</dbReference>
<evidence type="ECO:0000313" key="3">
    <source>
        <dbReference type="EMBL" id="PNX57208.1"/>
    </source>
</evidence>
<dbReference type="Gene3D" id="3.30.420.10">
    <property type="entry name" value="Ribonuclease H-like superfamily/Ribonuclease H"/>
    <property type="match status" value="1"/>
</dbReference>
<dbReference type="InterPro" id="IPR026960">
    <property type="entry name" value="RVT-Znf"/>
</dbReference>
<dbReference type="InterPro" id="IPR036397">
    <property type="entry name" value="RNaseH_sf"/>
</dbReference>
<accession>A0A2K3JT71</accession>
<feature type="domain" description="Reverse transcriptase zinc-binding" evidence="2">
    <location>
        <begin position="8"/>
        <end position="70"/>
    </location>
</feature>
<dbReference type="PANTHER" id="PTHR47074">
    <property type="entry name" value="BNAC02G40300D PROTEIN"/>
    <property type="match status" value="1"/>
</dbReference>
<dbReference type="GO" id="GO:0004523">
    <property type="term" value="F:RNA-DNA hybrid ribonuclease activity"/>
    <property type="evidence" value="ECO:0007669"/>
    <property type="project" value="InterPro"/>
</dbReference>
<protein>
    <submittedName>
        <fullName evidence="3">Replication protein A 70 kDa DNA-binding subunit</fullName>
    </submittedName>
</protein>
<evidence type="ECO:0000259" key="2">
    <source>
        <dbReference type="Pfam" id="PF13966"/>
    </source>
</evidence>
<organism evidence="3 4">
    <name type="scientific">Trifolium pratense</name>
    <name type="common">Red clover</name>
    <dbReference type="NCBI Taxonomy" id="57577"/>
    <lineage>
        <taxon>Eukaryota</taxon>
        <taxon>Viridiplantae</taxon>
        <taxon>Streptophyta</taxon>
        <taxon>Embryophyta</taxon>
        <taxon>Tracheophyta</taxon>
        <taxon>Spermatophyta</taxon>
        <taxon>Magnoliopsida</taxon>
        <taxon>eudicotyledons</taxon>
        <taxon>Gunneridae</taxon>
        <taxon>Pentapetalae</taxon>
        <taxon>rosids</taxon>
        <taxon>fabids</taxon>
        <taxon>Fabales</taxon>
        <taxon>Fabaceae</taxon>
        <taxon>Papilionoideae</taxon>
        <taxon>50 kb inversion clade</taxon>
        <taxon>NPAAA clade</taxon>
        <taxon>Hologalegina</taxon>
        <taxon>IRL clade</taxon>
        <taxon>Trifolieae</taxon>
        <taxon>Trifolium</taxon>
    </lineage>
</organism>
<dbReference type="AlphaFoldDB" id="A0A2K3JT71"/>
<proteinExistence type="predicted"/>
<reference evidence="3 4" key="1">
    <citation type="journal article" date="2014" name="Am. J. Bot.">
        <title>Genome assembly and annotation for red clover (Trifolium pratense; Fabaceae).</title>
        <authorList>
            <person name="Istvanek J."/>
            <person name="Jaros M."/>
            <person name="Krenek A."/>
            <person name="Repkova J."/>
        </authorList>
    </citation>
    <scope>NUCLEOTIDE SEQUENCE [LARGE SCALE GENOMIC DNA]</scope>
    <source>
        <strain evidence="4">cv. Tatra</strain>
        <tissue evidence="3">Young leaves</tissue>
    </source>
</reference>
<dbReference type="InterPro" id="IPR002156">
    <property type="entry name" value="RNaseH_domain"/>
</dbReference>
<evidence type="ECO:0000313" key="4">
    <source>
        <dbReference type="Proteomes" id="UP000236291"/>
    </source>
</evidence>
<feature type="non-terminal residue" evidence="3">
    <location>
        <position position="1"/>
    </location>
</feature>
<dbReference type="InterPro" id="IPR012337">
    <property type="entry name" value="RNaseH-like_sf"/>
</dbReference>
<dbReference type="STRING" id="57577.A0A2K3JT71"/>
<evidence type="ECO:0000259" key="1">
    <source>
        <dbReference type="Pfam" id="PF13456"/>
    </source>
</evidence>
<reference evidence="3 4" key="2">
    <citation type="journal article" date="2017" name="Front. Plant Sci.">
        <title>Gene Classification and Mining of Molecular Markers Useful in Red Clover (Trifolium pratense) Breeding.</title>
        <authorList>
            <person name="Istvanek J."/>
            <person name="Dluhosova J."/>
            <person name="Dluhos P."/>
            <person name="Patkova L."/>
            <person name="Nedelnik J."/>
            <person name="Repkova J."/>
        </authorList>
    </citation>
    <scope>NUCLEOTIDE SEQUENCE [LARGE SCALE GENOMIC DNA]</scope>
    <source>
        <strain evidence="4">cv. Tatra</strain>
        <tissue evidence="3">Young leaves</tissue>
    </source>
</reference>
<dbReference type="GO" id="GO:0003677">
    <property type="term" value="F:DNA binding"/>
    <property type="evidence" value="ECO:0007669"/>
    <property type="project" value="UniProtKB-KW"/>
</dbReference>
<keyword evidence="3" id="KW-0238">DNA-binding</keyword>
<feature type="domain" description="RNase H type-1" evidence="1">
    <location>
        <begin position="113"/>
        <end position="234"/>
    </location>
</feature>